<dbReference type="EMBL" id="MJFZ01000119">
    <property type="protein sequence ID" value="RAW37140.1"/>
    <property type="molecule type" value="Genomic_DNA"/>
</dbReference>
<dbReference type="OrthoDB" id="109324at2759"/>
<feature type="domain" description="RXLR phytopathogen effector protein WY-domain" evidence="8">
    <location>
        <begin position="236"/>
        <end position="286"/>
    </location>
</feature>
<reference evidence="10" key="2">
    <citation type="submission" date="2018-05" db="EMBL/GenBank/DDBJ databases">
        <title>Effector identification in a new, highly contiguous assembly of the strawberry crown rot pathogen Phytophthora cactorum.</title>
        <authorList>
            <person name="Armitage A.D."/>
            <person name="Nellist C.F."/>
            <person name="Bates H."/>
            <person name="Vickerstaff R.J."/>
            <person name="Harrison R.J."/>
        </authorList>
    </citation>
    <scope>NUCLEOTIDE SEQUENCE</scope>
    <source>
        <strain evidence="10">P421</strain>
    </source>
</reference>
<comment type="caution">
    <text evidence="11">The sequence shown here is derived from an EMBL/GenBank/DDBJ whole genome shotgun (WGS) entry which is preliminary data.</text>
</comment>
<comment type="similarity">
    <text evidence="3">Belongs to the RxLR effector family.</text>
</comment>
<dbReference type="AlphaFoldDB" id="A0A329SKE1"/>
<comment type="subcellular location">
    <subcellularLocation>
        <location evidence="1">Host cell</location>
    </subcellularLocation>
    <subcellularLocation>
        <location evidence="2">Secreted</location>
    </subcellularLocation>
</comment>
<evidence type="ECO:0008006" key="13">
    <source>
        <dbReference type="Google" id="ProtNLM"/>
    </source>
</evidence>
<evidence type="ECO:0000256" key="3">
    <source>
        <dbReference type="ARBA" id="ARBA00010400"/>
    </source>
</evidence>
<evidence type="ECO:0000259" key="9">
    <source>
        <dbReference type="Pfam" id="PF22748"/>
    </source>
</evidence>
<evidence type="ECO:0000256" key="4">
    <source>
        <dbReference type="ARBA" id="ARBA00022525"/>
    </source>
</evidence>
<feature type="domain" description="RxLR effector PexRD54 WY" evidence="9">
    <location>
        <begin position="199"/>
        <end position="234"/>
    </location>
</feature>
<dbReference type="GO" id="GO:0043657">
    <property type="term" value="C:host cell"/>
    <property type="evidence" value="ECO:0007669"/>
    <property type="project" value="UniProtKB-SubCell"/>
</dbReference>
<feature type="domain" description="RXLR phytopathogen effector protein WY-domain" evidence="8">
    <location>
        <begin position="138"/>
        <end position="188"/>
    </location>
</feature>
<evidence type="ECO:0000256" key="2">
    <source>
        <dbReference type="ARBA" id="ARBA00004613"/>
    </source>
</evidence>
<dbReference type="Pfam" id="PF18634">
    <property type="entry name" value="RXLR_WY"/>
    <property type="match status" value="3"/>
</dbReference>
<keyword evidence="5 7" id="KW-0732">Signal</keyword>
<evidence type="ECO:0000313" key="10">
    <source>
        <dbReference type="EMBL" id="KAG3218373.1"/>
    </source>
</evidence>
<dbReference type="Proteomes" id="UP000760860">
    <property type="component" value="Unassembled WGS sequence"/>
</dbReference>
<feature type="domain" description="RxLR effector PexRD54 WY" evidence="9">
    <location>
        <begin position="97"/>
        <end position="135"/>
    </location>
</feature>
<dbReference type="Pfam" id="PF22748">
    <property type="entry name" value="PexRD54_WY"/>
    <property type="match status" value="3"/>
</dbReference>
<feature type="signal peptide" evidence="7">
    <location>
        <begin position="1"/>
        <end position="20"/>
    </location>
</feature>
<feature type="domain" description="RxLR effector PexRD54 WY" evidence="9">
    <location>
        <begin position="300"/>
        <end position="340"/>
    </location>
</feature>
<evidence type="ECO:0000313" key="12">
    <source>
        <dbReference type="Proteomes" id="UP000251314"/>
    </source>
</evidence>
<dbReference type="InterPro" id="IPR054463">
    <property type="entry name" value="PexRD54_WY"/>
</dbReference>
<dbReference type="EMBL" id="RCMV01000366">
    <property type="protein sequence ID" value="KAG3218373.1"/>
    <property type="molecule type" value="Genomic_DNA"/>
</dbReference>
<evidence type="ECO:0000256" key="1">
    <source>
        <dbReference type="ARBA" id="ARBA00004340"/>
    </source>
</evidence>
<dbReference type="VEuPathDB" id="FungiDB:PC110_g6580"/>
<dbReference type="GO" id="GO:0005576">
    <property type="term" value="C:extracellular region"/>
    <property type="evidence" value="ECO:0007669"/>
    <property type="project" value="UniProtKB-SubCell"/>
</dbReference>
<keyword evidence="4" id="KW-0964">Secreted</keyword>
<proteinExistence type="inferred from homology"/>
<dbReference type="Proteomes" id="UP000251314">
    <property type="component" value="Unassembled WGS sequence"/>
</dbReference>
<dbReference type="InterPro" id="IPR040786">
    <property type="entry name" value="RXLR_WY"/>
</dbReference>
<keyword evidence="12" id="KW-1185">Reference proteome</keyword>
<evidence type="ECO:0000313" key="11">
    <source>
        <dbReference type="EMBL" id="RAW37140.1"/>
    </source>
</evidence>
<gene>
    <name evidence="11" type="ORF">PC110_g6580</name>
    <name evidence="10" type="ORF">PC129_g10819</name>
</gene>
<keyword evidence="6" id="KW-0843">Virulence</keyword>
<organism evidence="11 12">
    <name type="scientific">Phytophthora cactorum</name>
    <dbReference type="NCBI Taxonomy" id="29920"/>
    <lineage>
        <taxon>Eukaryota</taxon>
        <taxon>Sar</taxon>
        <taxon>Stramenopiles</taxon>
        <taxon>Oomycota</taxon>
        <taxon>Peronosporomycetes</taxon>
        <taxon>Peronosporales</taxon>
        <taxon>Peronosporaceae</taxon>
        <taxon>Phytophthora</taxon>
    </lineage>
</organism>
<name>A0A329SKE1_9STRA</name>
<feature type="domain" description="RXLR phytopathogen effector protein WY-domain" evidence="8">
    <location>
        <begin position="342"/>
        <end position="394"/>
    </location>
</feature>
<sequence>MGCPVIVLLAVVAFLAGVLAHDSPDQAYNSKMIAHYVPVVSNSLPKSTITTASKRLLRSYEAEVSGDERVNVPGLSKLDDLVQKILKSKPSTEKAVVKAWLQSPVHPKELLRALRLGKGTMKLDANPNLLQWFRIVAAYRAKNGDQAFSDLDIYYLLLKTNSAQDLTTLFRSLKDSPGLEKIAASMQKSLSGAWVSKALQEETYPVTVYNTLRLQEAGTKLDETPIFRQWQKYVETYRAKNAVTSFTDFDMFVLLQKTMPDENMVTLLHSLRKTPVMKDHADNMQRILFMMSKTSHTTMNTVWLQSRETPEEVFKILRLAKAPMGAFDETPELVQWLRYIKMYRDHIKESVFSDAQIVRFLTEAKPLRSGWEFATLFQSLKDVPDLKKLAENMQTYQFRDLLRMKISPEIVTRMLANTDVVRLPKNDHRYTWEAYILYYAERRGGETMLEKVKTFFTNDNPVDALTAVTKLQ</sequence>
<evidence type="ECO:0000256" key="7">
    <source>
        <dbReference type="SAM" id="SignalP"/>
    </source>
</evidence>
<evidence type="ECO:0000259" key="8">
    <source>
        <dbReference type="Pfam" id="PF18634"/>
    </source>
</evidence>
<reference evidence="11 12" key="1">
    <citation type="submission" date="2018-01" db="EMBL/GenBank/DDBJ databases">
        <title>Draft genome of the strawberry crown rot pathogen Phytophthora cactorum.</title>
        <authorList>
            <person name="Armitage A.D."/>
            <person name="Lysoe E."/>
            <person name="Nellist C.F."/>
            <person name="Harrison R.J."/>
            <person name="Brurberg M.B."/>
        </authorList>
    </citation>
    <scope>NUCLEOTIDE SEQUENCE [LARGE SCALE GENOMIC DNA]</scope>
    <source>
        <strain evidence="11 12">10300</strain>
    </source>
</reference>
<evidence type="ECO:0000256" key="6">
    <source>
        <dbReference type="ARBA" id="ARBA00023026"/>
    </source>
</evidence>
<evidence type="ECO:0000256" key="5">
    <source>
        <dbReference type="ARBA" id="ARBA00022729"/>
    </source>
</evidence>
<accession>A0A329SKE1</accession>
<feature type="chain" id="PRO_5039985925" description="RXLR phytopathogen effector protein WY-domain domain-containing protein" evidence="7">
    <location>
        <begin position="21"/>
        <end position="472"/>
    </location>
</feature>
<protein>
    <recommendedName>
        <fullName evidence="13">RXLR phytopathogen effector protein WY-domain domain-containing protein</fullName>
    </recommendedName>
</protein>